<accession>A0ABN7VH92</accession>
<keyword evidence="4" id="KW-0274">FAD</keyword>
<evidence type="ECO:0000256" key="5">
    <source>
        <dbReference type="ARBA" id="ARBA00023002"/>
    </source>
</evidence>
<dbReference type="InterPro" id="IPR001433">
    <property type="entry name" value="OxRdtase_FAD/NAD-bd"/>
</dbReference>
<feature type="region of interest" description="Disordered" evidence="6">
    <location>
        <begin position="521"/>
        <end position="541"/>
    </location>
</feature>
<dbReference type="InterPro" id="IPR001834">
    <property type="entry name" value="CBR-like"/>
</dbReference>
<dbReference type="EMBL" id="CAJVQB010015189">
    <property type="protein sequence ID" value="CAG8773034.1"/>
    <property type="molecule type" value="Genomic_DNA"/>
</dbReference>
<dbReference type="SUPFAM" id="SSF63380">
    <property type="entry name" value="Riboflavin synthase domain-like"/>
    <property type="match status" value="1"/>
</dbReference>
<evidence type="ECO:0000256" key="7">
    <source>
        <dbReference type="SAM" id="Phobius"/>
    </source>
</evidence>
<comment type="cofactor">
    <cofactor evidence="1">
        <name>FAD</name>
        <dbReference type="ChEBI" id="CHEBI:57692"/>
    </cofactor>
</comment>
<dbReference type="InterPro" id="IPR008333">
    <property type="entry name" value="Cbr1-like_FAD-bd_dom"/>
</dbReference>
<evidence type="ECO:0000313" key="9">
    <source>
        <dbReference type="EMBL" id="CAG8773034.1"/>
    </source>
</evidence>
<keyword evidence="5" id="KW-0560">Oxidoreductase</keyword>
<feature type="non-terminal residue" evidence="9">
    <location>
        <position position="1"/>
    </location>
</feature>
<comment type="caution">
    <text evidence="9">The sequence shown here is derived from an EMBL/GenBank/DDBJ whole genome shotgun (WGS) entry which is preliminary data.</text>
</comment>
<evidence type="ECO:0000256" key="2">
    <source>
        <dbReference type="ARBA" id="ARBA00006105"/>
    </source>
</evidence>
<sequence>HHNLHLKIHRFLQVAGGLSASAFGAAAISTVVKTQTPHACVSYWWKTAFYCWTTIAIVTFLVFEFWWQVKGNFNRVFCIKYEDISEDKKLLDLIKREDKLPIFTWQEINERVQRGVIGTDITNDFYKEHADKIVEDIDASEALLIPKVTTSRNYSSVLAKHMDRLRGRSTPRGRLSMAKYIDNINTKYYSREPLAQHAHSRFAIQKLATMVIGKVNETMSEKEPFIPGDGSAYQNIGKKSVEIDTQSIKFHRYKLTSKKMVNANVKYPVISFTFSKLHQDENDVYVGKFLPGHYIEVQSRVNGQIVIRSYTPLEGSLSKSFIIYVKIYQRGLFSQHLNEQLIGYEIQARGPFDVCDKNSPYLPSTIIEPLSPVQRKIILPSTKLYKPYSRPSEPLPTAKTSLLNPDSPDGCWDELYMIAGGTGVTPMLQLIKYYLEQPMKQKDDTHKHVTSKRMHLLFGNRKIEDVIDGESLENIALSSQGQLTVTYCLSEPPPDWDGLRGRINKQIIQEWMKLERTLPSSIESKVPPTQPEQPSIDPELSTGKLKSLSGESYDMLQGKIIVSGPSNMLFTVEQALLEMGFNEQNIIILH</sequence>
<dbReference type="Pfam" id="PF00970">
    <property type="entry name" value="FAD_binding_6"/>
    <property type="match status" value="1"/>
</dbReference>
<evidence type="ECO:0000259" key="8">
    <source>
        <dbReference type="PROSITE" id="PS51384"/>
    </source>
</evidence>
<dbReference type="PANTHER" id="PTHR19370:SF184">
    <property type="entry name" value="NADH-CYTOCHROME B5 REDUCTASE-LIKE"/>
    <property type="match status" value="1"/>
</dbReference>
<feature type="transmembrane region" description="Helical" evidence="7">
    <location>
        <begin position="44"/>
        <end position="67"/>
    </location>
</feature>
<dbReference type="SUPFAM" id="SSF52343">
    <property type="entry name" value="Ferredoxin reductase-like, C-terminal NADP-linked domain"/>
    <property type="match status" value="1"/>
</dbReference>
<dbReference type="CDD" id="cd06183">
    <property type="entry name" value="cyt_b5_reduct_like"/>
    <property type="match status" value="1"/>
</dbReference>
<evidence type="ECO:0000256" key="6">
    <source>
        <dbReference type="SAM" id="MobiDB-lite"/>
    </source>
</evidence>
<dbReference type="InterPro" id="IPR017938">
    <property type="entry name" value="Riboflavin_synthase-like_b-brl"/>
</dbReference>
<evidence type="ECO:0000256" key="3">
    <source>
        <dbReference type="ARBA" id="ARBA00022630"/>
    </source>
</evidence>
<dbReference type="Pfam" id="PF00175">
    <property type="entry name" value="NAD_binding_1"/>
    <property type="match status" value="1"/>
</dbReference>
<keyword evidence="10" id="KW-1185">Reference proteome</keyword>
<dbReference type="PANTHER" id="PTHR19370">
    <property type="entry name" value="NADH-CYTOCHROME B5 REDUCTASE"/>
    <property type="match status" value="1"/>
</dbReference>
<proteinExistence type="inferred from homology"/>
<name>A0ABN7VH92_GIGMA</name>
<evidence type="ECO:0000256" key="4">
    <source>
        <dbReference type="ARBA" id="ARBA00022827"/>
    </source>
</evidence>
<dbReference type="Gene3D" id="3.40.50.80">
    <property type="entry name" value="Nucleotide-binding domain of ferredoxin-NADP reductase (FNR) module"/>
    <property type="match status" value="1"/>
</dbReference>
<feature type="domain" description="FAD-binding FR-type" evidence="8">
    <location>
        <begin position="248"/>
        <end position="358"/>
    </location>
</feature>
<dbReference type="Gene3D" id="2.40.30.10">
    <property type="entry name" value="Translation factors"/>
    <property type="match status" value="1"/>
</dbReference>
<reference evidence="9 10" key="1">
    <citation type="submission" date="2021-06" db="EMBL/GenBank/DDBJ databases">
        <authorList>
            <person name="Kallberg Y."/>
            <person name="Tangrot J."/>
            <person name="Rosling A."/>
        </authorList>
    </citation>
    <scope>NUCLEOTIDE SEQUENCE [LARGE SCALE GENOMIC DNA]</scope>
    <source>
        <strain evidence="9 10">120-4 pot B 10/14</strain>
    </source>
</reference>
<keyword evidence="7" id="KW-0812">Transmembrane</keyword>
<keyword evidence="7" id="KW-1133">Transmembrane helix</keyword>
<comment type="similarity">
    <text evidence="2">Belongs to the flavoprotein pyridine nucleotide cytochrome reductase family.</text>
</comment>
<dbReference type="InterPro" id="IPR017927">
    <property type="entry name" value="FAD-bd_FR_type"/>
</dbReference>
<keyword evidence="3" id="KW-0285">Flavoprotein</keyword>
<gene>
    <name evidence="9" type="ORF">GMARGA_LOCUS18742</name>
</gene>
<protein>
    <submittedName>
        <fullName evidence="9">19518_t:CDS:1</fullName>
    </submittedName>
</protein>
<organism evidence="9 10">
    <name type="scientific">Gigaspora margarita</name>
    <dbReference type="NCBI Taxonomy" id="4874"/>
    <lineage>
        <taxon>Eukaryota</taxon>
        <taxon>Fungi</taxon>
        <taxon>Fungi incertae sedis</taxon>
        <taxon>Mucoromycota</taxon>
        <taxon>Glomeromycotina</taxon>
        <taxon>Glomeromycetes</taxon>
        <taxon>Diversisporales</taxon>
        <taxon>Gigasporaceae</taxon>
        <taxon>Gigaspora</taxon>
    </lineage>
</organism>
<evidence type="ECO:0000313" key="10">
    <source>
        <dbReference type="Proteomes" id="UP000789901"/>
    </source>
</evidence>
<keyword evidence="7" id="KW-0472">Membrane</keyword>
<dbReference type="PROSITE" id="PS51384">
    <property type="entry name" value="FAD_FR"/>
    <property type="match status" value="1"/>
</dbReference>
<evidence type="ECO:0000256" key="1">
    <source>
        <dbReference type="ARBA" id="ARBA00001974"/>
    </source>
</evidence>
<feature type="transmembrane region" description="Helical" evidence="7">
    <location>
        <begin position="12"/>
        <end position="32"/>
    </location>
</feature>
<dbReference type="Proteomes" id="UP000789901">
    <property type="component" value="Unassembled WGS sequence"/>
</dbReference>
<dbReference type="InterPro" id="IPR039261">
    <property type="entry name" value="FNR_nucleotide-bd"/>
</dbReference>